<gene>
    <name evidence="1" type="ORF">AACH06_00005</name>
</gene>
<keyword evidence="2" id="KW-1185">Reference proteome</keyword>
<sequence length="321" mass="35583">MFTCPTPSKRTDVHYQGAVRSTCVPWLLTVNRSKRIGFQPGRWCREDQLVVRFAAPTRQPLSGYRRQKILSMLAACAGMVLAMGADLAGAQEGTGQRLSGKVGRLTITRGLVDLDGHPIRLNRTTAAEVNAFLGHDPSDQVSADAYWQKTGIVIYAAPRDDLPGRPKLVHSVRIWLGQEENLSASRPCTPVEEAEHQASVKLRIDQITATDAERGWSRADLIDQVRRETCVRAGLQPALPFAGRLEVDGLAVVSNMTLAEIQARRQQVGLLPLRVHPVSGRPYFLAPSSKDQPWADQQWEFERPTEDIQGDQIRIKVISVP</sequence>
<dbReference type="RefSeq" id="WP_341423531.1">
    <property type="nucleotide sequence ID" value="NZ_JBBUTG010000001.1"/>
</dbReference>
<evidence type="ECO:0000313" key="2">
    <source>
        <dbReference type="Proteomes" id="UP001371218"/>
    </source>
</evidence>
<reference evidence="1 2" key="1">
    <citation type="submission" date="2024-04" db="EMBL/GenBank/DDBJ databases">
        <title>Novel species of the genus Ideonella isolated from streams.</title>
        <authorList>
            <person name="Lu H."/>
        </authorList>
    </citation>
    <scope>NUCLEOTIDE SEQUENCE [LARGE SCALE GENOMIC DNA]</scope>
    <source>
        <strain evidence="1 2">DXS29W</strain>
    </source>
</reference>
<name>A0ABU9BGV6_9BURK</name>
<dbReference type="EMBL" id="JBBUTG010000001">
    <property type="protein sequence ID" value="MEK8029186.1"/>
    <property type="molecule type" value="Genomic_DNA"/>
</dbReference>
<evidence type="ECO:0000313" key="1">
    <source>
        <dbReference type="EMBL" id="MEK8029186.1"/>
    </source>
</evidence>
<comment type="caution">
    <text evidence="1">The sequence shown here is derived from an EMBL/GenBank/DDBJ whole genome shotgun (WGS) entry which is preliminary data.</text>
</comment>
<dbReference type="Proteomes" id="UP001371218">
    <property type="component" value="Unassembled WGS sequence"/>
</dbReference>
<proteinExistence type="predicted"/>
<protein>
    <submittedName>
        <fullName evidence="1">Uncharacterized protein</fullName>
    </submittedName>
</protein>
<accession>A0ABU9BGV6</accession>
<organism evidence="1 2">
    <name type="scientific">Ideonella lacteola</name>
    <dbReference type="NCBI Taxonomy" id="2984193"/>
    <lineage>
        <taxon>Bacteria</taxon>
        <taxon>Pseudomonadati</taxon>
        <taxon>Pseudomonadota</taxon>
        <taxon>Betaproteobacteria</taxon>
        <taxon>Burkholderiales</taxon>
        <taxon>Sphaerotilaceae</taxon>
        <taxon>Ideonella</taxon>
    </lineage>
</organism>